<evidence type="ECO:0000313" key="3">
    <source>
        <dbReference type="EMBL" id="GJM51845.1"/>
    </source>
</evidence>
<dbReference type="RefSeq" id="WP_264845449.1">
    <property type="nucleotide sequence ID" value="NZ_BPMA01000012.1"/>
</dbReference>
<reference evidence="2 5" key="1">
    <citation type="submission" date="2021-11" db="EMBL/GenBank/DDBJ databases">
        <title>Draft genome sequence of Capnocytophaga sp. strain KC07075 isolated from cat oral cavity.</title>
        <authorList>
            <person name="Suzuki M."/>
            <person name="Imaoka K."/>
            <person name="Kimura M."/>
            <person name="Morikawa S."/>
            <person name="Maeda K."/>
        </authorList>
    </citation>
    <scope>NUCLEOTIDE SEQUENCE</scope>
    <source>
        <strain evidence="2">KC07075</strain>
        <strain evidence="3 5">KC07079</strain>
    </source>
</reference>
<feature type="transmembrane region" description="Helical" evidence="1">
    <location>
        <begin position="342"/>
        <end position="365"/>
    </location>
</feature>
<keyword evidence="5" id="KW-1185">Reference proteome</keyword>
<dbReference type="Proteomes" id="UP001207736">
    <property type="component" value="Unassembled WGS sequence"/>
</dbReference>
<comment type="caution">
    <text evidence="2">The sequence shown here is derived from an EMBL/GenBank/DDBJ whole genome shotgun (WGS) entry which is preliminary data.</text>
</comment>
<proteinExistence type="predicted"/>
<organism evidence="2 4">
    <name type="scientific">Capnocytophaga catalasegens</name>
    <dbReference type="NCBI Taxonomy" id="1004260"/>
    <lineage>
        <taxon>Bacteria</taxon>
        <taxon>Pseudomonadati</taxon>
        <taxon>Bacteroidota</taxon>
        <taxon>Flavobacteriia</taxon>
        <taxon>Flavobacteriales</taxon>
        <taxon>Flavobacteriaceae</taxon>
        <taxon>Capnocytophaga</taxon>
    </lineage>
</organism>
<evidence type="ECO:0000313" key="4">
    <source>
        <dbReference type="Proteomes" id="UP001207736"/>
    </source>
</evidence>
<protein>
    <recommendedName>
        <fullName evidence="6">Oxygen tolerance domain protein</fullName>
    </recommendedName>
</protein>
<dbReference type="AlphaFoldDB" id="A0AAV5B064"/>
<keyword evidence="1" id="KW-1133">Transmembrane helix</keyword>
<keyword evidence="1" id="KW-0812">Transmembrane</keyword>
<gene>
    <name evidence="2" type="ORF">RCZ15_16650</name>
    <name evidence="3" type="ORF">RCZ16_01630</name>
</gene>
<evidence type="ECO:0000256" key="1">
    <source>
        <dbReference type="SAM" id="Phobius"/>
    </source>
</evidence>
<feature type="transmembrane region" description="Helical" evidence="1">
    <location>
        <begin position="160"/>
        <end position="182"/>
    </location>
</feature>
<evidence type="ECO:0008006" key="6">
    <source>
        <dbReference type="Google" id="ProtNLM"/>
    </source>
</evidence>
<accession>A0AAV5B064</accession>
<sequence length="550" mass="64163">MKCVFFEYERIVWKLFVFYLIVYSVEGFAQNQPKIQTEIDRNSIKIGEQIKYQISVETSDNEVVTFPEGQTFSPLEMVSSAAVDTFRLQEKQRLVKNYYLTQFDSGVYTIARQRIGIGNNFFMTDSLQVQVHNVIVDTLKQPLYDIKPIISVKKPASNAFWWWILIIVVLILTILGCYFLFFRKKKLSESEKIALLPAFDRAILGLKNLQNSKYLLESKHKEYYSELTDIVRRYLEEEVHISATESTTDELITKLELLLDSERLNLSKETISDFRQVLQKADLVKFAKSQPADFEAETDRRTIENVVVKTKEALPEPTQEEKMQDELYRQEMQKRQQKTRRTIFITISSCIVFIVLCIVGGWYFYKKNFIEGTSVEYLAKKEWVTSSYDFPPVKITTPLVLERKKASKAFFFAKKEFVMGDIEKGFVMKLIPFNLGETAQNQNEDMYSQENVEAVVKMIEHTIENQFKAKNIFTKHEEYRSVQGIQGIKIAGTFDREVSSGKFVKIGYQNYVFAQGETFVLIAFYYPKKTEPIDQALIERILYSLRLGEE</sequence>
<dbReference type="Proteomes" id="UP001208692">
    <property type="component" value="Unassembled WGS sequence"/>
</dbReference>
<dbReference type="EMBL" id="BQKB01000007">
    <property type="protein sequence ID" value="GJM51845.1"/>
    <property type="molecule type" value="Genomic_DNA"/>
</dbReference>
<evidence type="ECO:0000313" key="2">
    <source>
        <dbReference type="EMBL" id="GJM50692.1"/>
    </source>
</evidence>
<name>A0AAV5B064_9FLAO</name>
<evidence type="ECO:0000313" key="5">
    <source>
        <dbReference type="Proteomes" id="UP001208692"/>
    </source>
</evidence>
<keyword evidence="1" id="KW-0472">Membrane</keyword>
<dbReference type="EMBL" id="BQKA01000033">
    <property type="protein sequence ID" value="GJM50692.1"/>
    <property type="molecule type" value="Genomic_DNA"/>
</dbReference>